<sequence>MAYQVFVQQVAFLEGLKNLTLAKETLPVTLENIHARVSALERLVMGHPQPPPTTIPDWESLRYRTTRLYRTPMGGGGPRIYALVVLADHWWPSAEESDEHQTAVALERTLRSLGVFSYSASVAAGPKKEVVDDGETVDGDHSSSTNQFNMAVQEFCHLAGQKRKQPMQPLETARDLYAAAFELSLVLEGKPASPVQYPPPPGYHAPALPNTGMPGMPGMPGGVPPGVRPPGAGVGVPPPPPRWNIVQVEKSKKKKKKPTKSTGGLLQFMAGRKATPKCTREHLYSDSDSDADDDSVRARTGWRRWLPRWLCRGRSKKTWNGYDTDSSSGSSSLAD</sequence>
<gene>
    <name evidence="2" type="ORF">PG996_000055</name>
</gene>
<reference evidence="2 3" key="1">
    <citation type="submission" date="2023-01" db="EMBL/GenBank/DDBJ databases">
        <title>Analysis of 21 Apiospora genomes using comparative genomics revels a genus with tremendous synthesis potential of carbohydrate active enzymes and secondary metabolites.</title>
        <authorList>
            <person name="Sorensen T."/>
        </authorList>
    </citation>
    <scope>NUCLEOTIDE SEQUENCE [LARGE SCALE GENOMIC DNA]</scope>
    <source>
        <strain evidence="2 3">CBS 83171</strain>
    </source>
</reference>
<comment type="caution">
    <text evidence="2">The sequence shown here is derived from an EMBL/GenBank/DDBJ whole genome shotgun (WGS) entry which is preliminary data.</text>
</comment>
<name>A0ABR1WGH8_9PEZI</name>
<keyword evidence="3" id="KW-1185">Reference proteome</keyword>
<organism evidence="2 3">
    <name type="scientific">Apiospora saccharicola</name>
    <dbReference type="NCBI Taxonomy" id="335842"/>
    <lineage>
        <taxon>Eukaryota</taxon>
        <taxon>Fungi</taxon>
        <taxon>Dikarya</taxon>
        <taxon>Ascomycota</taxon>
        <taxon>Pezizomycotina</taxon>
        <taxon>Sordariomycetes</taxon>
        <taxon>Xylariomycetidae</taxon>
        <taxon>Amphisphaeriales</taxon>
        <taxon>Apiosporaceae</taxon>
        <taxon>Apiospora</taxon>
    </lineage>
</organism>
<proteinExistence type="predicted"/>
<feature type="region of interest" description="Disordered" evidence="1">
    <location>
        <begin position="208"/>
        <end position="299"/>
    </location>
</feature>
<feature type="region of interest" description="Disordered" evidence="1">
    <location>
        <begin position="316"/>
        <end position="335"/>
    </location>
</feature>
<evidence type="ECO:0000313" key="3">
    <source>
        <dbReference type="Proteomes" id="UP001446871"/>
    </source>
</evidence>
<evidence type="ECO:0000313" key="2">
    <source>
        <dbReference type="EMBL" id="KAK8081274.1"/>
    </source>
</evidence>
<accession>A0ABR1WGH8</accession>
<feature type="compositionally biased region" description="Low complexity" evidence="1">
    <location>
        <begin position="326"/>
        <end position="335"/>
    </location>
</feature>
<dbReference type="Proteomes" id="UP001446871">
    <property type="component" value="Unassembled WGS sequence"/>
</dbReference>
<dbReference type="EMBL" id="JAQQWM010000001">
    <property type="protein sequence ID" value="KAK8081274.1"/>
    <property type="molecule type" value="Genomic_DNA"/>
</dbReference>
<protein>
    <submittedName>
        <fullName evidence="2">Uncharacterized protein</fullName>
    </submittedName>
</protein>
<evidence type="ECO:0000256" key="1">
    <source>
        <dbReference type="SAM" id="MobiDB-lite"/>
    </source>
</evidence>